<comment type="caution">
    <text evidence="2">The sequence shown here is derived from an EMBL/GenBank/DDBJ whole genome shotgun (WGS) entry which is preliminary data.</text>
</comment>
<feature type="region of interest" description="Disordered" evidence="1">
    <location>
        <begin position="119"/>
        <end position="151"/>
    </location>
</feature>
<feature type="compositionally biased region" description="Acidic residues" evidence="1">
    <location>
        <begin position="140"/>
        <end position="149"/>
    </location>
</feature>
<sequence length="335" mass="38284">MSNFFNSNNNTYAETAYAPTTENNIPDAQRWWIWADEIDQPPAERQIILGVSLSWLGVDISIGACVPVPFQQHERPGVALLVNDIPMPIYTVETPWWIHQLQPHRQQQPNPHQLVMEDGVQQQQHPQPYPTDHWTPSDNSGEEGEDEDYSGERNAIRQMLADTPWSPCSPRQYAHAECRHDKENMPLAETPKSSGKTLLFYILVFSTYLYRALFATSFKKRNFVSVRVYAKPYWFSSHRFDTRIHSTGGRTASATLNAGGSQKIEITPRGRPSTPSFNVGDPHEISEEMQIRRAQIQMHHLCTEIATQSLSGVPKSEREVRVLLRKRCVRGSAQY</sequence>
<reference evidence="2 3" key="1">
    <citation type="submission" date="2024-10" db="EMBL/GenBank/DDBJ databases">
        <authorList>
            <person name="Kim D."/>
        </authorList>
    </citation>
    <scope>NUCLEOTIDE SEQUENCE [LARGE SCALE GENOMIC DNA]</scope>
    <source>
        <strain evidence="2">BH-2024</strain>
    </source>
</reference>
<evidence type="ECO:0000313" key="2">
    <source>
        <dbReference type="EMBL" id="KAL3116828.1"/>
    </source>
</evidence>
<organism evidence="2 3">
    <name type="scientific">Heterodera trifolii</name>
    <dbReference type="NCBI Taxonomy" id="157864"/>
    <lineage>
        <taxon>Eukaryota</taxon>
        <taxon>Metazoa</taxon>
        <taxon>Ecdysozoa</taxon>
        <taxon>Nematoda</taxon>
        <taxon>Chromadorea</taxon>
        <taxon>Rhabditida</taxon>
        <taxon>Tylenchina</taxon>
        <taxon>Tylenchomorpha</taxon>
        <taxon>Tylenchoidea</taxon>
        <taxon>Heteroderidae</taxon>
        <taxon>Heteroderinae</taxon>
        <taxon>Heterodera</taxon>
    </lineage>
</organism>
<protein>
    <submittedName>
        <fullName evidence="2">Uncharacterized protein</fullName>
    </submittedName>
</protein>
<name>A0ABD2LNK7_9BILA</name>
<gene>
    <name evidence="2" type="ORF">niasHT_003194</name>
</gene>
<evidence type="ECO:0000313" key="3">
    <source>
        <dbReference type="Proteomes" id="UP001620626"/>
    </source>
</evidence>
<dbReference type="AlphaFoldDB" id="A0ABD2LNK7"/>
<keyword evidence="3" id="KW-1185">Reference proteome</keyword>
<dbReference type="Proteomes" id="UP001620626">
    <property type="component" value="Unassembled WGS sequence"/>
</dbReference>
<evidence type="ECO:0000256" key="1">
    <source>
        <dbReference type="SAM" id="MobiDB-lite"/>
    </source>
</evidence>
<proteinExistence type="predicted"/>
<dbReference type="EMBL" id="JBICBT010000344">
    <property type="protein sequence ID" value="KAL3116828.1"/>
    <property type="molecule type" value="Genomic_DNA"/>
</dbReference>
<accession>A0ABD2LNK7</accession>